<sequence>MSAFYVRIELGTPVILNPVLTLDGLLARLAFDRLGDAGAALDGLPLERHGAIHKASMLFAEGPAPQAPVSMVRLVNPGKTLTADMVRPKRGAKLPNIRIHRGEFKSLLDTYTAILPRALWAFGRGDPDAVREELRGAKAIGKKRAQGWGEVADIQVEEVEVEADARFGLMTADGEPGRAVPWPLWREIGGRQDGVTTTMAKTGFPRWSCEPEFCAVPSRPVVSPREMRAMLVGP</sequence>
<organism evidence="1 2">
    <name type="scientific">Skermanella cutis</name>
    <dbReference type="NCBI Taxonomy" id="2775420"/>
    <lineage>
        <taxon>Bacteria</taxon>
        <taxon>Pseudomonadati</taxon>
        <taxon>Pseudomonadota</taxon>
        <taxon>Alphaproteobacteria</taxon>
        <taxon>Rhodospirillales</taxon>
        <taxon>Azospirillaceae</taxon>
        <taxon>Skermanella</taxon>
    </lineage>
</organism>
<evidence type="ECO:0000313" key="1">
    <source>
        <dbReference type="EMBL" id="QQP90752.1"/>
    </source>
</evidence>
<evidence type="ECO:0000313" key="2">
    <source>
        <dbReference type="Proteomes" id="UP000595197"/>
    </source>
</evidence>
<keyword evidence="2" id="KW-1185">Reference proteome</keyword>
<gene>
    <name evidence="1" type="ORF">IGS68_05875</name>
</gene>
<protein>
    <submittedName>
        <fullName evidence="1">Uncharacterized protein</fullName>
    </submittedName>
</protein>
<dbReference type="Proteomes" id="UP000595197">
    <property type="component" value="Chromosome"/>
</dbReference>
<name>A0ABX7BE89_9PROT</name>
<reference evidence="1" key="1">
    <citation type="submission" date="2021-02" db="EMBL/GenBank/DDBJ databases">
        <title>Skermanella TT6 skin isolate.</title>
        <authorList>
            <person name="Lee K."/>
            <person name="Ganzorig M."/>
        </authorList>
    </citation>
    <scope>NUCLEOTIDE SEQUENCE</scope>
    <source>
        <strain evidence="1">TT6</strain>
    </source>
</reference>
<dbReference type="EMBL" id="CP067420">
    <property type="protein sequence ID" value="QQP90752.1"/>
    <property type="molecule type" value="Genomic_DNA"/>
</dbReference>
<accession>A0ABX7BE89</accession>
<proteinExistence type="predicted"/>
<dbReference type="RefSeq" id="WP_201078053.1">
    <property type="nucleotide sequence ID" value="NZ_CP067420.1"/>
</dbReference>